<name>A0A9D2S992_9FIRM</name>
<evidence type="ECO:0000256" key="3">
    <source>
        <dbReference type="ARBA" id="ARBA00022741"/>
    </source>
</evidence>
<keyword evidence="4 6" id="KW-0067">ATP-binding</keyword>
<accession>A0A9D2S992</accession>
<dbReference type="PANTHER" id="PTHR43335">
    <property type="entry name" value="ABC TRANSPORTER, ATP-BINDING PROTEIN"/>
    <property type="match status" value="1"/>
</dbReference>
<sequence length="284" mass="31315">MLELKEITKKFGKKEILKGISYAFGKGVYGLLGPNGAGKTTLLRCITELYPLSGGKILFNGNETEKDPGYKNNIGYLPQKFGLFKELTVREMLETLALLKEIKKENIQAEVERCVALVNLSDRLDDRVKTLSGGMVRRLGIAQAVLGSPPVILLDEPTSGLDPEERIRFKNIIASLEDAHTILISTHIVEDVEALCDQVLIMNEGKIVNAGTCAEIQACARGKVYELEETDENLLKEPFSVQHRIDRNGKKMIRILSGVAQNGGSIKETEPGVEDGYICTLKNI</sequence>
<reference evidence="6" key="2">
    <citation type="submission" date="2021-04" db="EMBL/GenBank/DDBJ databases">
        <authorList>
            <person name="Gilroy R."/>
        </authorList>
    </citation>
    <scope>NUCLEOTIDE SEQUENCE</scope>
    <source>
        <strain evidence="6">CHK188-16595</strain>
    </source>
</reference>
<dbReference type="AlphaFoldDB" id="A0A9D2S992"/>
<keyword evidence="3" id="KW-0547">Nucleotide-binding</keyword>
<dbReference type="Proteomes" id="UP000823877">
    <property type="component" value="Unassembled WGS sequence"/>
</dbReference>
<dbReference type="InterPro" id="IPR027417">
    <property type="entry name" value="P-loop_NTPase"/>
</dbReference>
<evidence type="ECO:0000313" key="7">
    <source>
        <dbReference type="Proteomes" id="UP000823877"/>
    </source>
</evidence>
<evidence type="ECO:0000256" key="2">
    <source>
        <dbReference type="ARBA" id="ARBA00022448"/>
    </source>
</evidence>
<dbReference type="SMART" id="SM00382">
    <property type="entry name" value="AAA"/>
    <property type="match status" value="1"/>
</dbReference>
<evidence type="ECO:0000256" key="4">
    <source>
        <dbReference type="ARBA" id="ARBA00022840"/>
    </source>
</evidence>
<keyword evidence="2" id="KW-0813">Transport</keyword>
<dbReference type="Gene3D" id="3.40.50.300">
    <property type="entry name" value="P-loop containing nucleotide triphosphate hydrolases"/>
    <property type="match status" value="1"/>
</dbReference>
<dbReference type="PROSITE" id="PS50893">
    <property type="entry name" value="ABC_TRANSPORTER_2"/>
    <property type="match status" value="1"/>
</dbReference>
<evidence type="ECO:0000259" key="5">
    <source>
        <dbReference type="PROSITE" id="PS50893"/>
    </source>
</evidence>
<dbReference type="InterPro" id="IPR003439">
    <property type="entry name" value="ABC_transporter-like_ATP-bd"/>
</dbReference>
<dbReference type="SUPFAM" id="SSF52540">
    <property type="entry name" value="P-loop containing nucleoside triphosphate hydrolases"/>
    <property type="match status" value="1"/>
</dbReference>
<organism evidence="6 7">
    <name type="scientific">Candidatus Eubacterium faecale</name>
    <dbReference type="NCBI Taxonomy" id="2838568"/>
    <lineage>
        <taxon>Bacteria</taxon>
        <taxon>Bacillati</taxon>
        <taxon>Bacillota</taxon>
        <taxon>Clostridia</taxon>
        <taxon>Eubacteriales</taxon>
        <taxon>Eubacteriaceae</taxon>
        <taxon>Eubacterium</taxon>
    </lineage>
</organism>
<protein>
    <submittedName>
        <fullName evidence="6">ATP-binding cassette domain-containing protein</fullName>
    </submittedName>
</protein>
<evidence type="ECO:0000256" key="1">
    <source>
        <dbReference type="ARBA" id="ARBA00005417"/>
    </source>
</evidence>
<gene>
    <name evidence="6" type="ORF">IAA37_03700</name>
</gene>
<comment type="caution">
    <text evidence="6">The sequence shown here is derived from an EMBL/GenBank/DDBJ whole genome shotgun (WGS) entry which is preliminary data.</text>
</comment>
<dbReference type="GO" id="GO:0005524">
    <property type="term" value="F:ATP binding"/>
    <property type="evidence" value="ECO:0007669"/>
    <property type="project" value="UniProtKB-KW"/>
</dbReference>
<dbReference type="PANTHER" id="PTHR43335:SF2">
    <property type="entry name" value="ABC TRANSPORTER, ATP-BINDING PROTEIN"/>
    <property type="match status" value="1"/>
</dbReference>
<feature type="domain" description="ABC transporter" evidence="5">
    <location>
        <begin position="2"/>
        <end position="229"/>
    </location>
</feature>
<dbReference type="InterPro" id="IPR003593">
    <property type="entry name" value="AAA+_ATPase"/>
</dbReference>
<dbReference type="Pfam" id="PF00005">
    <property type="entry name" value="ABC_tran"/>
    <property type="match status" value="1"/>
</dbReference>
<dbReference type="GO" id="GO:0016887">
    <property type="term" value="F:ATP hydrolysis activity"/>
    <property type="evidence" value="ECO:0007669"/>
    <property type="project" value="InterPro"/>
</dbReference>
<evidence type="ECO:0000313" key="6">
    <source>
        <dbReference type="EMBL" id="HJB74759.1"/>
    </source>
</evidence>
<comment type="similarity">
    <text evidence="1">Belongs to the ABC transporter superfamily.</text>
</comment>
<dbReference type="EMBL" id="DWXN01000008">
    <property type="protein sequence ID" value="HJB74759.1"/>
    <property type="molecule type" value="Genomic_DNA"/>
</dbReference>
<reference evidence="6" key="1">
    <citation type="journal article" date="2021" name="PeerJ">
        <title>Extensive microbial diversity within the chicken gut microbiome revealed by metagenomics and culture.</title>
        <authorList>
            <person name="Gilroy R."/>
            <person name="Ravi A."/>
            <person name="Getino M."/>
            <person name="Pursley I."/>
            <person name="Horton D.L."/>
            <person name="Alikhan N.F."/>
            <person name="Baker D."/>
            <person name="Gharbi K."/>
            <person name="Hall N."/>
            <person name="Watson M."/>
            <person name="Adriaenssens E.M."/>
            <person name="Foster-Nyarko E."/>
            <person name="Jarju S."/>
            <person name="Secka A."/>
            <person name="Antonio M."/>
            <person name="Oren A."/>
            <person name="Chaudhuri R.R."/>
            <person name="La Ragione R."/>
            <person name="Hildebrand F."/>
            <person name="Pallen M.J."/>
        </authorList>
    </citation>
    <scope>NUCLEOTIDE SEQUENCE</scope>
    <source>
        <strain evidence="6">CHK188-16595</strain>
    </source>
</reference>
<proteinExistence type="inferred from homology"/>